<evidence type="ECO:0000256" key="1">
    <source>
        <dbReference type="SAM" id="MobiDB-lite"/>
    </source>
</evidence>
<evidence type="ECO:0000313" key="2">
    <source>
        <dbReference type="EMBL" id="SGZ29576.1"/>
    </source>
</evidence>
<gene>
    <name evidence="2" type="primary">BQ5605_C051g12543</name>
    <name evidence="2" type="ORF">BQ5605_C051G12543</name>
</gene>
<evidence type="ECO:0000313" key="3">
    <source>
        <dbReference type="Proteomes" id="UP000249464"/>
    </source>
</evidence>
<sequence>MALLCALTRANWLRASLSPAQATSWSGLLGPSIRALPPLEQVCNQATSWSGLLGPSIRALPPLEQVCNQATSWSGLLGKDKEKDTKTKCKKFTRRRKKKAADTIIESAATTGPEEGAKKKKKKNKMRSWPVREREKEPVLSPKSEAFVKSSGYAAGIMV</sequence>
<dbReference type="Proteomes" id="UP000249464">
    <property type="component" value="Unassembled WGS sequence"/>
</dbReference>
<accession>A0A2X0PMW4</accession>
<organism evidence="2 3">
    <name type="scientific">Microbotryum silenes-dioicae</name>
    <dbReference type="NCBI Taxonomy" id="796604"/>
    <lineage>
        <taxon>Eukaryota</taxon>
        <taxon>Fungi</taxon>
        <taxon>Dikarya</taxon>
        <taxon>Basidiomycota</taxon>
        <taxon>Pucciniomycotina</taxon>
        <taxon>Microbotryomycetes</taxon>
        <taxon>Microbotryales</taxon>
        <taxon>Microbotryaceae</taxon>
        <taxon>Microbotryum</taxon>
    </lineage>
</organism>
<protein>
    <submittedName>
        <fullName evidence="2">BQ5605_C051g12543 protein</fullName>
    </submittedName>
</protein>
<reference evidence="2 3" key="1">
    <citation type="submission" date="2016-11" db="EMBL/GenBank/DDBJ databases">
        <authorList>
            <person name="Jaros S."/>
            <person name="Januszkiewicz K."/>
            <person name="Wedrychowicz H."/>
        </authorList>
    </citation>
    <scope>NUCLEOTIDE SEQUENCE [LARGE SCALE GENOMIC DNA]</scope>
</reference>
<name>A0A2X0PMW4_9BASI</name>
<keyword evidence="3" id="KW-1185">Reference proteome</keyword>
<proteinExistence type="predicted"/>
<dbReference type="EMBL" id="FQNC01000096">
    <property type="protein sequence ID" value="SGZ29576.1"/>
    <property type="molecule type" value="Genomic_DNA"/>
</dbReference>
<feature type="region of interest" description="Disordered" evidence="1">
    <location>
        <begin position="100"/>
        <end position="143"/>
    </location>
</feature>
<dbReference type="AlphaFoldDB" id="A0A2X0PMW4"/>